<proteinExistence type="predicted"/>
<feature type="non-terminal residue" evidence="1">
    <location>
        <position position="1"/>
    </location>
</feature>
<organism evidence="1 2">
    <name type="scientific">Mucuna pruriens</name>
    <name type="common">Velvet bean</name>
    <name type="synonym">Dolichos pruriens</name>
    <dbReference type="NCBI Taxonomy" id="157652"/>
    <lineage>
        <taxon>Eukaryota</taxon>
        <taxon>Viridiplantae</taxon>
        <taxon>Streptophyta</taxon>
        <taxon>Embryophyta</taxon>
        <taxon>Tracheophyta</taxon>
        <taxon>Spermatophyta</taxon>
        <taxon>Magnoliopsida</taxon>
        <taxon>eudicotyledons</taxon>
        <taxon>Gunneridae</taxon>
        <taxon>Pentapetalae</taxon>
        <taxon>rosids</taxon>
        <taxon>fabids</taxon>
        <taxon>Fabales</taxon>
        <taxon>Fabaceae</taxon>
        <taxon>Papilionoideae</taxon>
        <taxon>50 kb inversion clade</taxon>
        <taxon>NPAAA clade</taxon>
        <taxon>indigoferoid/millettioid clade</taxon>
        <taxon>Phaseoleae</taxon>
        <taxon>Mucuna</taxon>
    </lineage>
</organism>
<comment type="caution">
    <text evidence="1">The sequence shown here is derived from an EMBL/GenBank/DDBJ whole genome shotgun (WGS) entry which is preliminary data.</text>
</comment>
<dbReference type="CDD" id="cd00303">
    <property type="entry name" value="retropepsin_like"/>
    <property type="match status" value="1"/>
</dbReference>
<gene>
    <name evidence="1" type="ORF">CR513_34278</name>
</gene>
<dbReference type="InterPro" id="IPR021109">
    <property type="entry name" value="Peptidase_aspartic_dom_sf"/>
</dbReference>
<accession>A0A371G263</accession>
<name>A0A371G263_MUCPR</name>
<dbReference type="Proteomes" id="UP000257109">
    <property type="component" value="Unassembled WGS sequence"/>
</dbReference>
<protein>
    <submittedName>
        <fullName evidence="1">Uncharacterized protein</fullName>
    </submittedName>
</protein>
<dbReference type="AlphaFoldDB" id="A0A371G263"/>
<dbReference type="Pfam" id="PF08284">
    <property type="entry name" value="RVP_2"/>
    <property type="match status" value="1"/>
</dbReference>
<dbReference type="OrthoDB" id="1746660at2759"/>
<reference evidence="1" key="1">
    <citation type="submission" date="2018-05" db="EMBL/GenBank/DDBJ databases">
        <title>Draft genome of Mucuna pruriens seed.</title>
        <authorList>
            <person name="Nnadi N.E."/>
            <person name="Vos R."/>
            <person name="Hasami M.H."/>
            <person name="Devisetty U.K."/>
            <person name="Aguiy J.C."/>
        </authorList>
    </citation>
    <scope>NUCLEOTIDE SEQUENCE [LARGE SCALE GENOMIC DNA]</scope>
    <source>
        <strain evidence="1">JCA_2017</strain>
    </source>
</reference>
<evidence type="ECO:0000313" key="2">
    <source>
        <dbReference type="Proteomes" id="UP000257109"/>
    </source>
</evidence>
<keyword evidence="2" id="KW-1185">Reference proteome</keyword>
<evidence type="ECO:0000313" key="1">
    <source>
        <dbReference type="EMBL" id="RDX84645.1"/>
    </source>
</evidence>
<dbReference type="Gene3D" id="2.40.70.10">
    <property type="entry name" value="Acid Proteases"/>
    <property type="match status" value="1"/>
</dbReference>
<sequence>MVYRGASHNFVIRELVISLGLSVTNTTKYKLSLGNSSEYVSQGVCKALKVKVGRYMILVDGYVLELIELILGVEWLETHGRNILDLENKNMIFAKNVATSLQSNMEIYESNSTTFEAILATKETRQNRKTILEWLCPWKS</sequence>
<dbReference type="EMBL" id="QJKJ01006988">
    <property type="protein sequence ID" value="RDX84645.1"/>
    <property type="molecule type" value="Genomic_DNA"/>
</dbReference>